<gene>
    <name evidence="2" type="ORF">BDV40DRAFT_273249</name>
</gene>
<evidence type="ECO:0000313" key="2">
    <source>
        <dbReference type="EMBL" id="KAE8159490.1"/>
    </source>
</evidence>
<keyword evidence="1" id="KW-1133">Transmembrane helix</keyword>
<accession>A0A5N6ULY7</accession>
<proteinExistence type="predicted"/>
<evidence type="ECO:0000313" key="3">
    <source>
        <dbReference type="Proteomes" id="UP000326950"/>
    </source>
</evidence>
<dbReference type="AlphaFoldDB" id="A0A5N6ULY7"/>
<protein>
    <submittedName>
        <fullName evidence="2">Uncharacterized protein</fullName>
    </submittedName>
</protein>
<organism evidence="2 3">
    <name type="scientific">Aspergillus tamarii</name>
    <dbReference type="NCBI Taxonomy" id="41984"/>
    <lineage>
        <taxon>Eukaryota</taxon>
        <taxon>Fungi</taxon>
        <taxon>Dikarya</taxon>
        <taxon>Ascomycota</taxon>
        <taxon>Pezizomycotina</taxon>
        <taxon>Eurotiomycetes</taxon>
        <taxon>Eurotiomycetidae</taxon>
        <taxon>Eurotiales</taxon>
        <taxon>Aspergillaceae</taxon>
        <taxon>Aspergillus</taxon>
        <taxon>Aspergillus subgen. Circumdati</taxon>
    </lineage>
</organism>
<sequence>MIYGRVMSLLQSFAREFAAAVRCLATIDTFIIFILIKAYQDKAVRRPHMKRKVGRISA</sequence>
<dbReference type="EMBL" id="ML738674">
    <property type="protein sequence ID" value="KAE8159490.1"/>
    <property type="molecule type" value="Genomic_DNA"/>
</dbReference>
<reference evidence="2 3" key="1">
    <citation type="submission" date="2019-04" db="EMBL/GenBank/DDBJ databases">
        <title>Friends and foes A comparative genomics study of 23 Aspergillus species from section Flavi.</title>
        <authorList>
            <consortium name="DOE Joint Genome Institute"/>
            <person name="Kjaerbolling I."/>
            <person name="Vesth T."/>
            <person name="Frisvad J.C."/>
            <person name="Nybo J.L."/>
            <person name="Theobald S."/>
            <person name="Kildgaard S."/>
            <person name="Isbrandt T."/>
            <person name="Kuo A."/>
            <person name="Sato A."/>
            <person name="Lyhne E.K."/>
            <person name="Kogle M.E."/>
            <person name="Wiebenga A."/>
            <person name="Kun R.S."/>
            <person name="Lubbers R.J."/>
            <person name="Makela M.R."/>
            <person name="Barry K."/>
            <person name="Chovatia M."/>
            <person name="Clum A."/>
            <person name="Daum C."/>
            <person name="Haridas S."/>
            <person name="He G."/>
            <person name="LaButti K."/>
            <person name="Lipzen A."/>
            <person name="Mondo S."/>
            <person name="Riley R."/>
            <person name="Salamov A."/>
            <person name="Simmons B.A."/>
            <person name="Magnuson J.K."/>
            <person name="Henrissat B."/>
            <person name="Mortensen U.H."/>
            <person name="Larsen T.O."/>
            <person name="Devries R.P."/>
            <person name="Grigoriev I.V."/>
            <person name="Machida M."/>
            <person name="Baker S.E."/>
            <person name="Andersen M.R."/>
        </authorList>
    </citation>
    <scope>NUCLEOTIDE SEQUENCE [LARGE SCALE GENOMIC DNA]</scope>
    <source>
        <strain evidence="2 3">CBS 117626</strain>
    </source>
</reference>
<keyword evidence="3" id="KW-1185">Reference proteome</keyword>
<evidence type="ECO:0000256" key="1">
    <source>
        <dbReference type="SAM" id="Phobius"/>
    </source>
</evidence>
<dbReference type="Proteomes" id="UP000326950">
    <property type="component" value="Unassembled WGS sequence"/>
</dbReference>
<keyword evidence="1" id="KW-0812">Transmembrane</keyword>
<feature type="transmembrane region" description="Helical" evidence="1">
    <location>
        <begin position="17"/>
        <end position="36"/>
    </location>
</feature>
<name>A0A5N6ULY7_ASPTM</name>
<keyword evidence="1" id="KW-0472">Membrane</keyword>